<feature type="chain" id="PRO_5034979425" description="Peptidase S53 domain-containing protein" evidence="9">
    <location>
        <begin position="18"/>
        <end position="1712"/>
    </location>
</feature>
<dbReference type="SUPFAM" id="SSF52743">
    <property type="entry name" value="Subtilisin-like"/>
    <property type="match status" value="1"/>
</dbReference>
<dbReference type="OrthoDB" id="409122at2759"/>
<keyword evidence="6 8" id="KW-0106">Calcium</keyword>
<feature type="binding site" evidence="8">
    <location>
        <position position="637"/>
    </location>
    <ligand>
        <name>Ca(2+)</name>
        <dbReference type="ChEBI" id="CHEBI:29108"/>
    </ligand>
</feature>
<dbReference type="PANTHER" id="PTHR14218">
    <property type="entry name" value="PROTEASE S8 TRIPEPTIDYL PEPTIDASE I CLN2"/>
    <property type="match status" value="1"/>
</dbReference>
<sequence>MLASQFVLLAIAALTSAAPASVKHVLHEKRHAPASDWVKGARIEGSAILPMRIGLTQTNLDNGYDYLMEVSHPESPKYGQYWTPEEVHDAFAPPEEAVNAVKEWLFAFGIHDSRVVHSDNKGWLAFDASVDEAERLLLTEFHEHEHAYSSKVRVGCDQYHVPEHLQGHIDYITPGVKLTQVVKRTVKTKRDTPHFPKPPNRLSKPLDDASWHYKPPGASSLPKDLQGCSANITPTCIKALYCIPDATSAAEGNSLGLYEQGDYFAKSDIDLFYVEYAPWVPQGTYPIPALIDGAEFGVAADSALNTGESDIDIDMAYSLIYPQTVTLYQVDDQIYEPEEVATTNLFNTFLDALDGSYCTYTAYGETGNNPSIDPVYPDPAAGGYKGKPISKSYNYQLTAESDLPVNYTKRQCNEFMKLGLQGHSILTASGDYGVASFPGDGGANGCLGPEGTIFNPQYPGNCPYITSVGGTQLYPDQTVLDAESVMHVNLSGTAQNFSSSGGFSNYFPQPLYQKAAVAKYFSIADLPYPYYSEFNVNVSTTKGLYNRIGRGYPDISANGANYRAYTNGTDFHYYGTSLASPLFASVLTLLNEERLAAGKGPIGFVNPVFYAHPEVLNDITNGTNVGCGSQGFHAAPGWDPSTGLATFSNLSLITVEYCSFSGGECHGVNYQSCTISDVTLYNCSISTSDLKNCKLIECVVGTPQDSKPAPHHITLARDCEFTDCFLRNVKIRRSKVIFSDLYPIYQCHIQRLRIEGCVKKNGDAVANIRNIQNSRTSRRGTEELKELKVEFCTDPSHKGRFATTCTNPKVVTDYILSSLKKFPTLSIGLKFAVPKNSQMAGPAISCGFTTVFEWLFSVITAVRCCRSGGFQSLFSKLYSFPFTPLFTDLLHTFNYSKLIFYTKPKGARDTRTYHLWDMGAEKSRDLKSLPFADSAKVTTKPSRLLQLPQHNTKFPTVSNHALNARKMPSPINPPSANIANLKTNMTKADTVLRLNHTIGGTIRSVGELCDQTFINRKLNNLSLQNCVIIGGELQDCEVTSCAVGTPQDDDTYDASIFNVSTRDCHFTDCHLQNCLVRRSTIVFLEGSEPKIKAVKIPDVFNHHSITRTPRLLVALRGDPKLYNEALHIFGRPNVFKIWWKNSRLDKWLEFRQKILDGVRGRGKIFEHKVVIRASGALYKKTLNQASSNRGSNKIGLALSILLVLESRTTSSSYNNSELLPQPATQNPRIAIEIALAFVATQNKAMHNKECLVITLDDLQRLIEGALPTLSGSRPKRKHKEILIYGRKFIIPASVDFCEDKTFDDVAGQNSILKHCEVKSGVFQDSFLLETTIINAEIHNCLFVKCKVFGSTIHESELRECTVRKRFPNDPIPDDPKKETSHRTSLLSNCWIIGGKIYDTDVINSVLIGLDSVQMCKNIKNTEVKNSSIVKSDLHSCVVDHSELLRCEVFDGLLTSVTRASPLGFGVFPPEIRTMFFEDAIKADGASSPLFAALLRDKNLHTEIVQLYFRGKIFELSQRSETVLINWPRTSVRYIEKLDISNLFPIDTKDVSLYFPQGMHFTEVVLRFLGLHLNIDRFYNVVKKWLPEFDEVQNFKVVWESSEWSTLADPYAFHPPATMTGAINVAIKRLKVSTIENKSKSTIHTWSKVTPVLEKDEIIIPGNPQFGARDTRSVKWTWAWLGSDKAFVWDDRAKEAMELNKIPDNESASETSN</sequence>
<evidence type="ECO:0000256" key="3">
    <source>
        <dbReference type="ARBA" id="ARBA00022723"/>
    </source>
</evidence>
<dbReference type="SUPFAM" id="SSF54897">
    <property type="entry name" value="Protease propeptides/inhibitors"/>
    <property type="match status" value="1"/>
</dbReference>
<feature type="active site" description="Charge relay system" evidence="8">
    <location>
        <position position="577"/>
    </location>
</feature>
<feature type="signal peptide" evidence="9">
    <location>
        <begin position="1"/>
        <end position="17"/>
    </location>
</feature>
<dbReference type="InterPro" id="IPR036852">
    <property type="entry name" value="Peptidase_S8/S53_dom_sf"/>
</dbReference>
<dbReference type="GO" id="GO:0008240">
    <property type="term" value="F:tripeptidyl-peptidase activity"/>
    <property type="evidence" value="ECO:0007669"/>
    <property type="project" value="TreeGrafter"/>
</dbReference>
<evidence type="ECO:0000313" key="11">
    <source>
        <dbReference type="EMBL" id="KAF4626095.1"/>
    </source>
</evidence>
<accession>A0A8H4RC36</accession>
<dbReference type="CDD" id="cd11377">
    <property type="entry name" value="Pro-peptidase_S53"/>
    <property type="match status" value="1"/>
</dbReference>
<feature type="binding site" evidence="8">
    <location>
        <position position="619"/>
    </location>
    <ligand>
        <name>Ca(2+)</name>
        <dbReference type="ChEBI" id="CHEBI:29108"/>
    </ligand>
</feature>
<keyword evidence="2 8" id="KW-0645">Protease</keyword>
<comment type="cofactor">
    <cofactor evidence="8">
        <name>Ca(2+)</name>
        <dbReference type="ChEBI" id="CHEBI:29108"/>
    </cofactor>
    <text evidence="8">Binds 1 Ca(2+) ion per subunit.</text>
</comment>
<dbReference type="SUPFAM" id="SSF141571">
    <property type="entry name" value="Pentapeptide repeat-like"/>
    <property type="match status" value="2"/>
</dbReference>
<feature type="binding site" evidence="8">
    <location>
        <position position="639"/>
    </location>
    <ligand>
        <name>Ca(2+)</name>
        <dbReference type="ChEBI" id="CHEBI:29108"/>
    </ligand>
</feature>
<comment type="subcellular location">
    <subcellularLocation>
        <location evidence="1">Secreted</location>
        <location evidence="1">Extracellular space</location>
    </subcellularLocation>
</comment>
<evidence type="ECO:0000256" key="8">
    <source>
        <dbReference type="PROSITE-ProRule" id="PRU01032"/>
    </source>
</evidence>
<dbReference type="GO" id="GO:0006508">
    <property type="term" value="P:proteolysis"/>
    <property type="evidence" value="ECO:0007669"/>
    <property type="project" value="UniProtKB-KW"/>
</dbReference>
<organism evidence="11 12">
    <name type="scientific">Cudoniella acicularis</name>
    <dbReference type="NCBI Taxonomy" id="354080"/>
    <lineage>
        <taxon>Eukaryota</taxon>
        <taxon>Fungi</taxon>
        <taxon>Dikarya</taxon>
        <taxon>Ascomycota</taxon>
        <taxon>Pezizomycotina</taxon>
        <taxon>Leotiomycetes</taxon>
        <taxon>Helotiales</taxon>
        <taxon>Tricladiaceae</taxon>
        <taxon>Cudoniella</taxon>
    </lineage>
</organism>
<evidence type="ECO:0000256" key="1">
    <source>
        <dbReference type="ARBA" id="ARBA00004239"/>
    </source>
</evidence>
<dbReference type="CDD" id="cd04056">
    <property type="entry name" value="Peptidases_S53"/>
    <property type="match status" value="1"/>
</dbReference>
<keyword evidence="7" id="KW-0865">Zymogen</keyword>
<protein>
    <recommendedName>
        <fullName evidence="10">Peptidase S53 domain-containing protein</fullName>
    </recommendedName>
</protein>
<dbReference type="InterPro" id="IPR030400">
    <property type="entry name" value="Sedolisin_dom"/>
</dbReference>
<evidence type="ECO:0000256" key="9">
    <source>
        <dbReference type="SAM" id="SignalP"/>
    </source>
</evidence>
<dbReference type="Gene3D" id="3.40.50.200">
    <property type="entry name" value="Peptidase S8/S53 domain"/>
    <property type="match status" value="1"/>
</dbReference>
<feature type="domain" description="Peptidase S53" evidence="10">
    <location>
        <begin position="231"/>
        <end position="659"/>
    </location>
</feature>
<evidence type="ECO:0000256" key="6">
    <source>
        <dbReference type="ARBA" id="ARBA00022837"/>
    </source>
</evidence>
<evidence type="ECO:0000256" key="5">
    <source>
        <dbReference type="ARBA" id="ARBA00022825"/>
    </source>
</evidence>
<keyword evidence="3 8" id="KW-0479">Metal-binding</keyword>
<evidence type="ECO:0000313" key="12">
    <source>
        <dbReference type="Proteomes" id="UP000566819"/>
    </source>
</evidence>
<gene>
    <name evidence="11" type="ORF">G7Y89_g12067</name>
</gene>
<keyword evidence="4 8" id="KW-0378">Hydrolase</keyword>
<dbReference type="GO" id="GO:0004252">
    <property type="term" value="F:serine-type endopeptidase activity"/>
    <property type="evidence" value="ECO:0007669"/>
    <property type="project" value="UniProtKB-UniRule"/>
</dbReference>
<evidence type="ECO:0000256" key="2">
    <source>
        <dbReference type="ARBA" id="ARBA00022670"/>
    </source>
</evidence>
<dbReference type="SMART" id="SM00944">
    <property type="entry name" value="Pro-kuma_activ"/>
    <property type="match status" value="1"/>
</dbReference>
<evidence type="ECO:0000256" key="4">
    <source>
        <dbReference type="ARBA" id="ARBA00022801"/>
    </source>
</evidence>
<feature type="binding site" evidence="8">
    <location>
        <position position="618"/>
    </location>
    <ligand>
        <name>Ca(2+)</name>
        <dbReference type="ChEBI" id="CHEBI:29108"/>
    </ligand>
</feature>
<comment type="caution">
    <text evidence="11">The sequence shown here is derived from an EMBL/GenBank/DDBJ whole genome shotgun (WGS) entry which is preliminary data.</text>
</comment>
<keyword evidence="9" id="KW-0732">Signal</keyword>
<dbReference type="GO" id="GO:0046872">
    <property type="term" value="F:metal ion binding"/>
    <property type="evidence" value="ECO:0007669"/>
    <property type="project" value="UniProtKB-UniRule"/>
</dbReference>
<keyword evidence="5 8" id="KW-0720">Serine protease</keyword>
<proteinExistence type="predicted"/>
<dbReference type="PANTHER" id="PTHR14218:SF19">
    <property type="entry name" value="SERINE PROTEASE AORO, PUTATIVE (AFU_ORTHOLOGUE AFUA_6G10250)-RELATED"/>
    <property type="match status" value="1"/>
</dbReference>
<dbReference type="Proteomes" id="UP000566819">
    <property type="component" value="Unassembled WGS sequence"/>
</dbReference>
<dbReference type="Pfam" id="PF09286">
    <property type="entry name" value="Pro-kuma_activ"/>
    <property type="match status" value="1"/>
</dbReference>
<reference evidence="11 12" key="1">
    <citation type="submission" date="2020-03" db="EMBL/GenBank/DDBJ databases">
        <title>Draft Genome Sequence of Cudoniella acicularis.</title>
        <authorList>
            <person name="Buettner E."/>
            <person name="Kellner H."/>
        </authorList>
    </citation>
    <scope>NUCLEOTIDE SEQUENCE [LARGE SCALE GENOMIC DNA]</scope>
    <source>
        <strain evidence="11 12">DSM 108380</strain>
    </source>
</reference>
<name>A0A8H4RC36_9HELO</name>
<dbReference type="EMBL" id="JAAMPI010001227">
    <property type="protein sequence ID" value="KAF4626095.1"/>
    <property type="molecule type" value="Genomic_DNA"/>
</dbReference>
<evidence type="ECO:0000256" key="7">
    <source>
        <dbReference type="ARBA" id="ARBA00023145"/>
    </source>
</evidence>
<keyword evidence="12" id="KW-1185">Reference proteome</keyword>
<dbReference type="InterPro" id="IPR050819">
    <property type="entry name" value="Tripeptidyl-peptidase_I"/>
</dbReference>
<feature type="active site" description="Charge relay system" evidence="8">
    <location>
        <position position="312"/>
    </location>
</feature>
<dbReference type="PROSITE" id="PS51695">
    <property type="entry name" value="SEDOLISIN"/>
    <property type="match status" value="1"/>
</dbReference>
<feature type="active site" description="Charge relay system" evidence="8">
    <location>
        <position position="308"/>
    </location>
</feature>
<evidence type="ECO:0000259" key="10">
    <source>
        <dbReference type="PROSITE" id="PS51695"/>
    </source>
</evidence>
<dbReference type="GO" id="GO:0005576">
    <property type="term" value="C:extracellular region"/>
    <property type="evidence" value="ECO:0007669"/>
    <property type="project" value="UniProtKB-SubCell"/>
</dbReference>
<dbReference type="InterPro" id="IPR015366">
    <property type="entry name" value="S53_propep"/>
</dbReference>